<dbReference type="VEuPathDB" id="VectorBase:ISCW014022"/>
<dbReference type="EnsemblMetazoa" id="ISCW014022-RA">
    <property type="protein sequence ID" value="ISCW014022-PA"/>
    <property type="gene ID" value="ISCW014022"/>
</dbReference>
<dbReference type="HOGENOM" id="CLU_1782089_0_0_1"/>
<dbReference type="PaxDb" id="6945-B7QK79"/>
<feature type="compositionally biased region" description="Basic residues" evidence="1">
    <location>
        <begin position="123"/>
        <end position="139"/>
    </location>
</feature>
<dbReference type="Proteomes" id="UP000001555">
    <property type="component" value="Unassembled WGS sequence"/>
</dbReference>
<dbReference type="EMBL" id="DS957495">
    <property type="protein sequence ID" value="EEC19251.1"/>
    <property type="molecule type" value="Genomic_DNA"/>
</dbReference>
<dbReference type="InParanoid" id="B7QK79"/>
<evidence type="ECO:0000313" key="3">
    <source>
        <dbReference type="EnsemblMetazoa" id="ISCW014022-PA"/>
    </source>
</evidence>
<keyword evidence="4" id="KW-1185">Reference proteome</keyword>
<evidence type="ECO:0000313" key="4">
    <source>
        <dbReference type="Proteomes" id="UP000001555"/>
    </source>
</evidence>
<sequence>QRVAAASGRHRPEGHIAVFTGRSSAPHATTVSECRPLEGSFRAGCAVAPGVSEGVAEPTSKRSVGRPCYAPICELVPACRAAGPSFSAAAAVAALRRSVEADISRIAAPLRGVEPNLAENAQGRRKGKETGKKKKKRRKTVEVAAA</sequence>
<feature type="non-terminal residue" evidence="2">
    <location>
        <position position="146"/>
    </location>
</feature>
<feature type="region of interest" description="Disordered" evidence="1">
    <location>
        <begin position="112"/>
        <end position="146"/>
    </location>
</feature>
<gene>
    <name evidence="2" type="ORF">IscW_ISCW014022</name>
</gene>
<proteinExistence type="predicted"/>
<accession>B7QK79</accession>
<dbReference type="VEuPathDB" id="VectorBase:ISCI014022"/>
<reference evidence="3" key="2">
    <citation type="submission" date="2020-05" db="UniProtKB">
        <authorList>
            <consortium name="EnsemblMetazoa"/>
        </authorList>
    </citation>
    <scope>IDENTIFICATION</scope>
    <source>
        <strain evidence="3">wikel</strain>
    </source>
</reference>
<name>B7QK79_IXOSC</name>
<reference evidence="2 4" key="1">
    <citation type="submission" date="2008-03" db="EMBL/GenBank/DDBJ databases">
        <title>Annotation of Ixodes scapularis.</title>
        <authorList>
            <consortium name="Ixodes scapularis Genome Project Consortium"/>
            <person name="Caler E."/>
            <person name="Hannick L.I."/>
            <person name="Bidwell S."/>
            <person name="Joardar V."/>
            <person name="Thiagarajan M."/>
            <person name="Amedeo P."/>
            <person name="Galinsky K.J."/>
            <person name="Schobel S."/>
            <person name="Inman J."/>
            <person name="Hostetler J."/>
            <person name="Miller J."/>
            <person name="Hammond M."/>
            <person name="Megy K."/>
            <person name="Lawson D."/>
            <person name="Kodira C."/>
            <person name="Sutton G."/>
            <person name="Meyer J."/>
            <person name="Hill C.A."/>
            <person name="Birren B."/>
            <person name="Nene V."/>
            <person name="Collins F."/>
            <person name="Alarcon-Chaidez F."/>
            <person name="Wikel S."/>
            <person name="Strausberg R."/>
        </authorList>
    </citation>
    <scope>NUCLEOTIDE SEQUENCE [LARGE SCALE GENOMIC DNA]</scope>
    <source>
        <strain evidence="4">Wikel</strain>
        <strain evidence="2">Wikel colony</strain>
    </source>
</reference>
<feature type="non-terminal residue" evidence="2">
    <location>
        <position position="1"/>
    </location>
</feature>
<dbReference type="AlphaFoldDB" id="B7QK79"/>
<dbReference type="EMBL" id="ABJB010270099">
    <property type="status" value="NOT_ANNOTATED_CDS"/>
    <property type="molecule type" value="Genomic_DNA"/>
</dbReference>
<evidence type="ECO:0000256" key="1">
    <source>
        <dbReference type="SAM" id="MobiDB-lite"/>
    </source>
</evidence>
<evidence type="ECO:0000313" key="2">
    <source>
        <dbReference type="EMBL" id="EEC19251.1"/>
    </source>
</evidence>
<protein>
    <submittedName>
        <fullName evidence="2 3">Uncharacterized protein</fullName>
    </submittedName>
</protein>
<organism>
    <name type="scientific">Ixodes scapularis</name>
    <name type="common">Black-legged tick</name>
    <name type="synonym">Deer tick</name>
    <dbReference type="NCBI Taxonomy" id="6945"/>
    <lineage>
        <taxon>Eukaryota</taxon>
        <taxon>Metazoa</taxon>
        <taxon>Ecdysozoa</taxon>
        <taxon>Arthropoda</taxon>
        <taxon>Chelicerata</taxon>
        <taxon>Arachnida</taxon>
        <taxon>Acari</taxon>
        <taxon>Parasitiformes</taxon>
        <taxon>Ixodida</taxon>
        <taxon>Ixodoidea</taxon>
        <taxon>Ixodidae</taxon>
        <taxon>Ixodinae</taxon>
        <taxon>Ixodes</taxon>
    </lineage>
</organism>